<dbReference type="Gene3D" id="1.10.10.10">
    <property type="entry name" value="Winged helix-like DNA-binding domain superfamily/Winged helix DNA-binding domain"/>
    <property type="match status" value="1"/>
</dbReference>
<comment type="caution">
    <text evidence="7">The sequence shown here is derived from an EMBL/GenBank/DDBJ whole genome shotgun (WGS) entry which is preliminary data.</text>
</comment>
<keyword evidence="8" id="KW-1185">Reference proteome</keyword>
<evidence type="ECO:0000259" key="6">
    <source>
        <dbReference type="PROSITE" id="PS50110"/>
    </source>
</evidence>
<dbReference type="PROSITE" id="PS50110">
    <property type="entry name" value="RESPONSE_REGULATORY"/>
    <property type="match status" value="1"/>
</dbReference>
<dbReference type="PROSITE" id="PS50043">
    <property type="entry name" value="HTH_LUXR_2"/>
    <property type="match status" value="1"/>
</dbReference>
<dbReference type="Proteomes" id="UP001165641">
    <property type="component" value="Unassembled WGS sequence"/>
</dbReference>
<dbReference type="SMART" id="SM00421">
    <property type="entry name" value="HTH_LUXR"/>
    <property type="match status" value="1"/>
</dbReference>
<organism evidence="7 8">
    <name type="scientific">Paracoccus onchidii</name>
    <dbReference type="NCBI Taxonomy" id="3017813"/>
    <lineage>
        <taxon>Bacteria</taxon>
        <taxon>Pseudomonadati</taxon>
        <taxon>Pseudomonadota</taxon>
        <taxon>Alphaproteobacteria</taxon>
        <taxon>Rhodobacterales</taxon>
        <taxon>Paracoccaceae</taxon>
        <taxon>Paracoccus</taxon>
    </lineage>
</organism>
<dbReference type="SUPFAM" id="SSF46894">
    <property type="entry name" value="C-terminal effector domain of the bipartite response regulators"/>
    <property type="match status" value="1"/>
</dbReference>
<name>A0ABT4ZK13_9RHOB</name>
<dbReference type="EMBL" id="JAQBIE010000049">
    <property type="protein sequence ID" value="MDB6179658.1"/>
    <property type="molecule type" value="Genomic_DNA"/>
</dbReference>
<reference evidence="7" key="1">
    <citation type="submission" date="2022-12" db="EMBL/GenBank/DDBJ databases">
        <title>Paracoccus onchidii sp. nov., isolated from a marine invertebrate from the South China Sea.</title>
        <authorList>
            <person name="Xu S."/>
            <person name="Liu Z."/>
            <person name="Xu Y."/>
        </authorList>
    </citation>
    <scope>NUCLEOTIDE SEQUENCE</scope>
    <source>
        <strain evidence="7">Z330</strain>
    </source>
</reference>
<dbReference type="PANTHER" id="PTHR44688:SF16">
    <property type="entry name" value="DNA-BINDING TRANSCRIPTIONAL ACTIVATOR DEVR_DOSR"/>
    <property type="match status" value="1"/>
</dbReference>
<accession>A0ABT4ZK13</accession>
<dbReference type="Gene3D" id="3.40.50.2300">
    <property type="match status" value="1"/>
</dbReference>
<feature type="domain" description="Response regulatory" evidence="6">
    <location>
        <begin position="5"/>
        <end position="119"/>
    </location>
</feature>
<evidence type="ECO:0000313" key="7">
    <source>
        <dbReference type="EMBL" id="MDB6179658.1"/>
    </source>
</evidence>
<sequence>MKGAIVHLVDDDPTVLKALGRLFSAAGIECRLHAGGYAFLGAFNPEHPSCAIVDLQMPGLDGLELQEKLSGMDIQVPLIFLTGKGDIDSGVAAIKAGAVDFLTKPVDGDRLLAVVEQALAQGEKDRVERRDRAAVNARLDRLTPRERQVLDLVVEGHLNKEIAARLGTAEKTIKVHRGRMMQKMEARNLAELIGLIVTQRTTAT</sequence>
<proteinExistence type="predicted"/>
<dbReference type="InterPro" id="IPR016032">
    <property type="entry name" value="Sig_transdc_resp-reg_C-effctor"/>
</dbReference>
<dbReference type="RefSeq" id="WP_271890753.1">
    <property type="nucleotide sequence ID" value="NZ_JAQBIE010000049.1"/>
</dbReference>
<evidence type="ECO:0000256" key="4">
    <source>
        <dbReference type="PROSITE-ProRule" id="PRU00169"/>
    </source>
</evidence>
<dbReference type="SMART" id="SM00448">
    <property type="entry name" value="REC"/>
    <property type="match status" value="1"/>
</dbReference>
<dbReference type="InterPro" id="IPR036388">
    <property type="entry name" value="WH-like_DNA-bd_sf"/>
</dbReference>
<dbReference type="CDD" id="cd06170">
    <property type="entry name" value="LuxR_C_like"/>
    <property type="match status" value="1"/>
</dbReference>
<dbReference type="Pfam" id="PF00072">
    <property type="entry name" value="Response_reg"/>
    <property type="match status" value="1"/>
</dbReference>
<dbReference type="Pfam" id="PF00196">
    <property type="entry name" value="GerE"/>
    <property type="match status" value="1"/>
</dbReference>
<dbReference type="InterPro" id="IPR000792">
    <property type="entry name" value="Tscrpt_reg_LuxR_C"/>
</dbReference>
<dbReference type="InterPro" id="IPR011006">
    <property type="entry name" value="CheY-like_superfamily"/>
</dbReference>
<feature type="domain" description="HTH luxR-type" evidence="5">
    <location>
        <begin position="135"/>
        <end position="200"/>
    </location>
</feature>
<feature type="modified residue" description="4-aspartylphosphate" evidence="4">
    <location>
        <position position="54"/>
    </location>
</feature>
<dbReference type="InterPro" id="IPR001789">
    <property type="entry name" value="Sig_transdc_resp-reg_receiver"/>
</dbReference>
<evidence type="ECO:0000256" key="2">
    <source>
        <dbReference type="ARBA" id="ARBA00023125"/>
    </source>
</evidence>
<evidence type="ECO:0000313" key="8">
    <source>
        <dbReference type="Proteomes" id="UP001165641"/>
    </source>
</evidence>
<keyword evidence="1" id="KW-0805">Transcription regulation</keyword>
<protein>
    <submittedName>
        <fullName evidence="7">Response regulator</fullName>
    </submittedName>
</protein>
<dbReference type="PRINTS" id="PR00038">
    <property type="entry name" value="HTHLUXR"/>
</dbReference>
<evidence type="ECO:0000259" key="5">
    <source>
        <dbReference type="PROSITE" id="PS50043"/>
    </source>
</evidence>
<evidence type="ECO:0000256" key="3">
    <source>
        <dbReference type="ARBA" id="ARBA00023163"/>
    </source>
</evidence>
<dbReference type="PANTHER" id="PTHR44688">
    <property type="entry name" value="DNA-BINDING TRANSCRIPTIONAL ACTIVATOR DEVR_DOSR"/>
    <property type="match status" value="1"/>
</dbReference>
<dbReference type="SUPFAM" id="SSF52172">
    <property type="entry name" value="CheY-like"/>
    <property type="match status" value="1"/>
</dbReference>
<keyword evidence="4" id="KW-0597">Phosphoprotein</keyword>
<gene>
    <name evidence="7" type="ORF">PAF17_19575</name>
</gene>
<evidence type="ECO:0000256" key="1">
    <source>
        <dbReference type="ARBA" id="ARBA00023015"/>
    </source>
</evidence>
<keyword evidence="2" id="KW-0238">DNA-binding</keyword>
<keyword evidence="3" id="KW-0804">Transcription</keyword>